<sequence length="128" mass="14444">MNAPTLPDAGPWAAGRALAGFALLGFALLGFAGEARAYQFTGAFPGGDCTAMARTIPPSKLWYGHFTGQREWGVYLDRLQTRTVSGCFRTKAQCENWLYQWRSTYQYNFWNDYCVISDQPRPRRPYAG</sequence>
<keyword evidence="2" id="KW-1185">Reference proteome</keyword>
<name>A0A9X2T0T4_9HYPH</name>
<comment type="caution">
    <text evidence="1">The sequence shown here is derived from an EMBL/GenBank/DDBJ whole genome shotgun (WGS) entry which is preliminary data.</text>
</comment>
<accession>A0A9X2T0T4</accession>
<dbReference type="Proteomes" id="UP001151088">
    <property type="component" value="Unassembled WGS sequence"/>
</dbReference>
<organism evidence="1 2">
    <name type="scientific">Ancylobacter mangrovi</name>
    <dbReference type="NCBI Taxonomy" id="2972472"/>
    <lineage>
        <taxon>Bacteria</taxon>
        <taxon>Pseudomonadati</taxon>
        <taxon>Pseudomonadota</taxon>
        <taxon>Alphaproteobacteria</taxon>
        <taxon>Hyphomicrobiales</taxon>
        <taxon>Xanthobacteraceae</taxon>
        <taxon>Ancylobacter</taxon>
    </lineage>
</organism>
<proteinExistence type="predicted"/>
<evidence type="ECO:0000313" key="1">
    <source>
        <dbReference type="EMBL" id="MCS0494225.1"/>
    </source>
</evidence>
<gene>
    <name evidence="1" type="ORF">NVS89_03885</name>
</gene>
<dbReference type="EMBL" id="JANTHZ010000001">
    <property type="protein sequence ID" value="MCS0494225.1"/>
    <property type="molecule type" value="Genomic_DNA"/>
</dbReference>
<reference evidence="1" key="1">
    <citation type="submission" date="2022-08" db="EMBL/GenBank/DDBJ databases">
        <authorList>
            <person name="Li F."/>
        </authorList>
    </citation>
    <scope>NUCLEOTIDE SEQUENCE</scope>
    <source>
        <strain evidence="1">MQZ15Z-1</strain>
    </source>
</reference>
<protein>
    <submittedName>
        <fullName evidence="1">Uncharacterized protein</fullName>
    </submittedName>
</protein>
<evidence type="ECO:0000313" key="2">
    <source>
        <dbReference type="Proteomes" id="UP001151088"/>
    </source>
</evidence>
<dbReference type="AlphaFoldDB" id="A0A9X2T0T4"/>
<dbReference type="RefSeq" id="WP_258731169.1">
    <property type="nucleotide sequence ID" value="NZ_JANTHZ010000001.1"/>
</dbReference>